<dbReference type="EMBL" id="CCNB01000004">
    <property type="protein sequence ID" value="CDX25805.1"/>
    <property type="molecule type" value="Genomic_DNA"/>
</dbReference>
<sequence length="79" mass="8821">MTGDKWFRPKRHGYGAAPDNWKGWAFVIAWILIAVALSAGLIDLGAPAWLIILVVVALTGATIPLIKAKTDGDWRWRWH</sequence>
<keyword evidence="1" id="KW-0812">Transmembrane</keyword>
<evidence type="ECO:0000313" key="2">
    <source>
        <dbReference type="EMBL" id="CDX25805.1"/>
    </source>
</evidence>
<evidence type="ECO:0000256" key="1">
    <source>
        <dbReference type="SAM" id="Phobius"/>
    </source>
</evidence>
<name>A0A090E7W9_MESPL</name>
<dbReference type="GeneID" id="31888212"/>
<gene>
    <name evidence="2" type="ORF">MPLDJ20_120125</name>
</gene>
<proteinExistence type="predicted"/>
<feature type="transmembrane region" description="Helical" evidence="1">
    <location>
        <begin position="48"/>
        <end position="66"/>
    </location>
</feature>
<reference evidence="2 3" key="1">
    <citation type="submission" date="2014-08" db="EMBL/GenBank/DDBJ databases">
        <authorList>
            <person name="Moulin Lionel"/>
        </authorList>
    </citation>
    <scope>NUCLEOTIDE SEQUENCE [LARGE SCALE GENOMIC DNA]</scope>
</reference>
<keyword evidence="1" id="KW-0472">Membrane</keyword>
<dbReference type="Proteomes" id="UP000046373">
    <property type="component" value="Unassembled WGS sequence"/>
</dbReference>
<keyword evidence="1" id="KW-1133">Transmembrane helix</keyword>
<evidence type="ECO:0000313" key="3">
    <source>
        <dbReference type="Proteomes" id="UP000046373"/>
    </source>
</evidence>
<accession>A0A090E7W9</accession>
<feature type="transmembrane region" description="Helical" evidence="1">
    <location>
        <begin position="21"/>
        <end position="42"/>
    </location>
</feature>
<protein>
    <submittedName>
        <fullName evidence="2">Uncharacterized protein</fullName>
    </submittedName>
</protein>
<organism evidence="2 3">
    <name type="scientific">Mesorhizobium plurifarium</name>
    <dbReference type="NCBI Taxonomy" id="69974"/>
    <lineage>
        <taxon>Bacteria</taxon>
        <taxon>Pseudomonadati</taxon>
        <taxon>Pseudomonadota</taxon>
        <taxon>Alphaproteobacteria</taxon>
        <taxon>Hyphomicrobiales</taxon>
        <taxon>Phyllobacteriaceae</taxon>
        <taxon>Mesorhizobium</taxon>
    </lineage>
</organism>
<dbReference type="AlphaFoldDB" id="A0A090E7W9"/>